<evidence type="ECO:0000313" key="4">
    <source>
        <dbReference type="EMBL" id="KJF15751.1"/>
    </source>
</evidence>
<keyword evidence="1 6" id="KW-0238">DNA-binding</keyword>
<comment type="caution">
    <text evidence="6">The sequence shown here is derived from an EMBL/GenBank/DDBJ whole genome shotgun (WGS) entry which is preliminary data.</text>
</comment>
<feature type="domain" description="Cas12f1-like TNB" evidence="3">
    <location>
        <begin position="36"/>
        <end position="89"/>
    </location>
</feature>
<dbReference type="Pfam" id="PF07282">
    <property type="entry name" value="Cas12f1-like_TNB"/>
    <property type="match status" value="1"/>
</dbReference>
<evidence type="ECO:0000256" key="2">
    <source>
        <dbReference type="SAM" id="MobiDB-lite"/>
    </source>
</evidence>
<name>A0A0D8HG62_9ACTN</name>
<evidence type="ECO:0000313" key="5">
    <source>
        <dbReference type="EMBL" id="KJF15886.1"/>
    </source>
</evidence>
<feature type="region of interest" description="Disordered" evidence="2">
    <location>
        <begin position="1"/>
        <end position="29"/>
    </location>
</feature>
<dbReference type="EMBL" id="JXYS01000113">
    <property type="protein sequence ID" value="KJF15886.1"/>
    <property type="molecule type" value="Genomic_DNA"/>
</dbReference>
<feature type="compositionally biased region" description="Polar residues" evidence="2">
    <location>
        <begin position="138"/>
        <end position="168"/>
    </location>
</feature>
<dbReference type="AlphaFoldDB" id="A0A0D8HG62"/>
<sequence length="175" mass="19685">MRGIEKETKSKRRMGRHGRQQLSQWSRGRQERYLKDKTGLDLDFLNESGSTKTCPACLTRNRPSGRPYRCKNPICGFTCHRDAVGAINILQKALCGEYTPIGPDIKVRVTYLRAVERWSLDQREAHPKVQCRKARARSSAQNRALSEATQISKPKLANSSTSTDSSVPDQLVVVA</sequence>
<keyword evidence="7" id="KW-1185">Reference proteome</keyword>
<evidence type="ECO:0000256" key="1">
    <source>
        <dbReference type="ARBA" id="ARBA00023125"/>
    </source>
</evidence>
<protein>
    <submittedName>
        <fullName evidence="6">Putative transposase DNA-binding domain protein</fullName>
    </submittedName>
</protein>
<evidence type="ECO:0000259" key="3">
    <source>
        <dbReference type="Pfam" id="PF07282"/>
    </source>
</evidence>
<organism evidence="6 7">
    <name type="scientific">Acidithrix ferrooxidans</name>
    <dbReference type="NCBI Taxonomy" id="1280514"/>
    <lineage>
        <taxon>Bacteria</taxon>
        <taxon>Bacillati</taxon>
        <taxon>Actinomycetota</taxon>
        <taxon>Acidimicrobiia</taxon>
        <taxon>Acidimicrobiales</taxon>
        <taxon>Acidimicrobiaceae</taxon>
        <taxon>Acidithrix</taxon>
    </lineage>
</organism>
<feature type="region of interest" description="Disordered" evidence="2">
    <location>
        <begin position="129"/>
        <end position="168"/>
    </location>
</feature>
<dbReference type="STRING" id="1280514.AXFE_22640"/>
<evidence type="ECO:0000313" key="7">
    <source>
        <dbReference type="Proteomes" id="UP000032360"/>
    </source>
</evidence>
<evidence type="ECO:0000313" key="6">
    <source>
        <dbReference type="EMBL" id="KJF16908.1"/>
    </source>
</evidence>
<dbReference type="EMBL" id="JXYS01000126">
    <property type="protein sequence ID" value="KJF15751.1"/>
    <property type="molecule type" value="Genomic_DNA"/>
</dbReference>
<reference evidence="6 7" key="1">
    <citation type="submission" date="2015-01" db="EMBL/GenBank/DDBJ databases">
        <title>Draft genome of the acidophilic iron oxidizer Acidithrix ferrooxidans strain Py-F3.</title>
        <authorList>
            <person name="Poehlein A."/>
            <person name="Eisen S."/>
            <person name="Schloemann M."/>
            <person name="Johnson B.D."/>
            <person name="Daniel R."/>
            <person name="Muehling M."/>
        </authorList>
    </citation>
    <scope>NUCLEOTIDE SEQUENCE [LARGE SCALE GENOMIC DNA]</scope>
    <source>
        <strain evidence="6 7">Py-F3</strain>
    </source>
</reference>
<dbReference type="InterPro" id="IPR010095">
    <property type="entry name" value="Cas12f1-like_TNB"/>
</dbReference>
<feature type="compositionally biased region" description="Basic residues" evidence="2">
    <location>
        <begin position="9"/>
        <end position="19"/>
    </location>
</feature>
<dbReference type="EMBL" id="JXYS01000071">
    <property type="protein sequence ID" value="KJF16908.1"/>
    <property type="molecule type" value="Genomic_DNA"/>
</dbReference>
<dbReference type="Proteomes" id="UP000032360">
    <property type="component" value="Unassembled WGS sequence"/>
</dbReference>
<dbReference type="GO" id="GO:0003677">
    <property type="term" value="F:DNA binding"/>
    <property type="evidence" value="ECO:0007669"/>
    <property type="project" value="UniProtKB-KW"/>
</dbReference>
<accession>A0A0D8HG62</accession>
<proteinExistence type="predicted"/>
<gene>
    <name evidence="6" type="ORF">AXFE_22640</name>
    <name evidence="5" type="ORF">AXFE_32630</name>
    <name evidence="4" type="ORF">AXFE_33960</name>
</gene>